<keyword evidence="5" id="KW-0999">Mitochondrion inner membrane</keyword>
<comment type="function">
    <text evidence="1">Plays a role in mitochondrial morphogenesis.</text>
</comment>
<organism evidence="10">
    <name type="scientific">Eubosmina coregoni</name>
    <dbReference type="NCBI Taxonomy" id="186181"/>
    <lineage>
        <taxon>Eukaryota</taxon>
        <taxon>Metazoa</taxon>
        <taxon>Ecdysozoa</taxon>
        <taxon>Arthropoda</taxon>
        <taxon>Crustacea</taxon>
        <taxon>Branchiopoda</taxon>
        <taxon>Diplostraca</taxon>
        <taxon>Cladocera</taxon>
        <taxon>Anomopoda</taxon>
        <taxon>Bosminidae</taxon>
        <taxon>Eubosmina</taxon>
    </lineage>
</organism>
<dbReference type="AlphaFoldDB" id="A0A4Y7LNB0"/>
<name>A0A4Y7LNB0_9CRUS</name>
<feature type="transmembrane region" description="Helical" evidence="9">
    <location>
        <begin position="95"/>
        <end position="113"/>
    </location>
</feature>
<protein>
    <submittedName>
        <fullName evidence="10">EOG090X0HTT</fullName>
    </submittedName>
</protein>
<keyword evidence="7" id="KW-0496">Mitochondrion</keyword>
<accession>A0A4Y7LNB0</accession>
<feature type="transmembrane region" description="Helical" evidence="9">
    <location>
        <begin position="71"/>
        <end position="89"/>
    </location>
</feature>
<evidence type="ECO:0000256" key="8">
    <source>
        <dbReference type="ARBA" id="ARBA00023136"/>
    </source>
</evidence>
<dbReference type="Pfam" id="PF14972">
    <property type="entry name" value="Mito_morph_reg"/>
    <property type="match status" value="1"/>
</dbReference>
<dbReference type="InterPro" id="IPR026120">
    <property type="entry name" value="TMEM11"/>
</dbReference>
<feature type="transmembrane region" description="Helical" evidence="9">
    <location>
        <begin position="159"/>
        <end position="179"/>
    </location>
</feature>
<sequence length="181" mass="20270">MADERSKSSGTHSTEIAVIREIYDGENAQERFELELERALEAAVPVIVIEPVRLGDETARWIAVGNCLHKTSVLAGLGSVLSGIAFSIFCDNRPYLYTPLGLLSLFCTGLYTASWQFDPCCKYQVEMDTKRLAKLPVNRLKTSSPIVLVRRDDNKRKTLHCTVCVLAVSVTVWRLYIVAFK</sequence>
<evidence type="ECO:0000256" key="7">
    <source>
        <dbReference type="ARBA" id="ARBA00023128"/>
    </source>
</evidence>
<evidence type="ECO:0000256" key="3">
    <source>
        <dbReference type="ARBA" id="ARBA00006060"/>
    </source>
</evidence>
<keyword evidence="6 9" id="KW-1133">Transmembrane helix</keyword>
<dbReference type="GO" id="GO:0007007">
    <property type="term" value="P:inner mitochondrial membrane organization"/>
    <property type="evidence" value="ECO:0007669"/>
    <property type="project" value="TreeGrafter"/>
</dbReference>
<reference evidence="10" key="1">
    <citation type="submission" date="2018-08" db="EMBL/GenBank/DDBJ databases">
        <authorList>
            <person name="Cornetti L."/>
        </authorList>
    </citation>
    <scope>NUCLEOTIDE SEQUENCE</scope>
    <source>
        <strain evidence="10">FI-BAL1-1</strain>
    </source>
</reference>
<gene>
    <name evidence="10" type="primary">EOG090X0HTT</name>
</gene>
<keyword evidence="4 9" id="KW-0812">Transmembrane</keyword>
<evidence type="ECO:0000256" key="2">
    <source>
        <dbReference type="ARBA" id="ARBA00004448"/>
    </source>
</evidence>
<dbReference type="PANTHER" id="PTHR15099">
    <property type="entry name" value="PROTEIN PM1"/>
    <property type="match status" value="1"/>
</dbReference>
<evidence type="ECO:0000313" key="10">
    <source>
        <dbReference type="EMBL" id="SVE70161.1"/>
    </source>
</evidence>
<evidence type="ECO:0000256" key="5">
    <source>
        <dbReference type="ARBA" id="ARBA00022792"/>
    </source>
</evidence>
<proteinExistence type="evidence at transcript level"/>
<evidence type="ECO:0000256" key="9">
    <source>
        <dbReference type="SAM" id="Phobius"/>
    </source>
</evidence>
<dbReference type="EMBL" id="LR000542">
    <property type="protein sequence ID" value="SVE70161.1"/>
    <property type="molecule type" value="mRNA"/>
</dbReference>
<comment type="subcellular location">
    <subcellularLocation>
        <location evidence="2">Mitochondrion inner membrane</location>
        <topology evidence="2">Multi-pass membrane protein</topology>
    </subcellularLocation>
</comment>
<dbReference type="PANTHER" id="PTHR15099:SF2">
    <property type="entry name" value="TRANSMEMBRANE PROTEIN 11, MITOCHONDRIAL"/>
    <property type="match status" value="1"/>
</dbReference>
<comment type="similarity">
    <text evidence="3">Belongs to the TMEM11 family.</text>
</comment>
<evidence type="ECO:0000256" key="1">
    <source>
        <dbReference type="ARBA" id="ARBA00002812"/>
    </source>
</evidence>
<keyword evidence="8 9" id="KW-0472">Membrane</keyword>
<evidence type="ECO:0000256" key="6">
    <source>
        <dbReference type="ARBA" id="ARBA00022989"/>
    </source>
</evidence>
<evidence type="ECO:0000256" key="4">
    <source>
        <dbReference type="ARBA" id="ARBA00022692"/>
    </source>
</evidence>
<dbReference type="GO" id="GO:0005743">
    <property type="term" value="C:mitochondrial inner membrane"/>
    <property type="evidence" value="ECO:0007669"/>
    <property type="project" value="UniProtKB-SubCell"/>
</dbReference>